<reference evidence="3" key="1">
    <citation type="submission" date="2020-07" db="EMBL/GenBank/DDBJ databases">
        <title>Genome sequence and genetic diversity analysis of an under-domesticated orphan crop, white fonio (Digitaria exilis).</title>
        <authorList>
            <person name="Bennetzen J.L."/>
            <person name="Chen S."/>
            <person name="Ma X."/>
            <person name="Wang X."/>
            <person name="Yssel A.E.J."/>
            <person name="Chaluvadi S.R."/>
            <person name="Johnson M."/>
            <person name="Gangashetty P."/>
            <person name="Hamidou F."/>
            <person name="Sanogo M.D."/>
            <person name="Zwaenepoel A."/>
            <person name="Wallace J."/>
            <person name="Van De Peer Y."/>
            <person name="Van Deynze A."/>
        </authorList>
    </citation>
    <scope>NUCLEOTIDE SEQUENCE</scope>
    <source>
        <tissue evidence="3">Leaves</tissue>
    </source>
</reference>
<evidence type="ECO:0000256" key="1">
    <source>
        <dbReference type="SAM" id="SignalP"/>
    </source>
</evidence>
<dbReference type="OrthoDB" id="745551at2759"/>
<protein>
    <recommendedName>
        <fullName evidence="2">SCP domain-containing protein</fullName>
    </recommendedName>
</protein>
<proteinExistence type="predicted"/>
<dbReference type="Proteomes" id="UP000636709">
    <property type="component" value="Unassembled WGS sequence"/>
</dbReference>
<dbReference type="GO" id="GO:0005576">
    <property type="term" value="C:extracellular region"/>
    <property type="evidence" value="ECO:0007669"/>
    <property type="project" value="InterPro"/>
</dbReference>
<organism evidence="3 4">
    <name type="scientific">Digitaria exilis</name>
    <dbReference type="NCBI Taxonomy" id="1010633"/>
    <lineage>
        <taxon>Eukaryota</taxon>
        <taxon>Viridiplantae</taxon>
        <taxon>Streptophyta</taxon>
        <taxon>Embryophyta</taxon>
        <taxon>Tracheophyta</taxon>
        <taxon>Spermatophyta</taxon>
        <taxon>Magnoliopsida</taxon>
        <taxon>Liliopsida</taxon>
        <taxon>Poales</taxon>
        <taxon>Poaceae</taxon>
        <taxon>PACMAD clade</taxon>
        <taxon>Panicoideae</taxon>
        <taxon>Panicodae</taxon>
        <taxon>Paniceae</taxon>
        <taxon>Anthephorinae</taxon>
        <taxon>Digitaria</taxon>
    </lineage>
</organism>
<sequence length="175" mass="17982">MELYSAAKAACLALALAMAVATVIVTPCTAQNSPQDFVDLHNAARAEVGVGEVTWDGTVAAFAQSWAEHLAGDGGCGLQHSSGSGYGENLLGGSGGDWSAADAVGAWVAEKQWYDHDSNSCSAPEGDSCLHYTQVVWRDSTATGCGRAACDGDAGGFIISCNYNPPGNWVGESPY</sequence>
<dbReference type="EMBL" id="JACEFO010001608">
    <property type="protein sequence ID" value="KAF8731282.1"/>
    <property type="molecule type" value="Genomic_DNA"/>
</dbReference>
<feature type="chain" id="PRO_5032302528" description="SCP domain-containing protein" evidence="1">
    <location>
        <begin position="31"/>
        <end position="175"/>
    </location>
</feature>
<dbReference type="SUPFAM" id="SSF55797">
    <property type="entry name" value="PR-1-like"/>
    <property type="match status" value="1"/>
</dbReference>
<comment type="caution">
    <text evidence="3">The sequence shown here is derived from an EMBL/GenBank/DDBJ whole genome shotgun (WGS) entry which is preliminary data.</text>
</comment>
<dbReference type="InterPro" id="IPR018244">
    <property type="entry name" value="Allrgn_V5/Tpx1_CS"/>
</dbReference>
<dbReference type="CDD" id="cd05381">
    <property type="entry name" value="CAP_PR-1"/>
    <property type="match status" value="1"/>
</dbReference>
<feature type="signal peptide" evidence="1">
    <location>
        <begin position="1"/>
        <end position="30"/>
    </location>
</feature>
<dbReference type="PANTHER" id="PTHR10334">
    <property type="entry name" value="CYSTEINE-RICH SECRETORY PROTEIN-RELATED"/>
    <property type="match status" value="1"/>
</dbReference>
<dbReference type="Pfam" id="PF00188">
    <property type="entry name" value="CAP"/>
    <property type="match status" value="1"/>
</dbReference>
<feature type="domain" description="SCP" evidence="2">
    <location>
        <begin position="32"/>
        <end position="171"/>
    </location>
</feature>
<dbReference type="InterPro" id="IPR014044">
    <property type="entry name" value="CAP_dom"/>
</dbReference>
<evidence type="ECO:0000313" key="3">
    <source>
        <dbReference type="EMBL" id="KAF8731282.1"/>
    </source>
</evidence>
<gene>
    <name evidence="3" type="ORF">HU200_016335</name>
</gene>
<dbReference type="AlphaFoldDB" id="A0A835F8B6"/>
<evidence type="ECO:0000313" key="4">
    <source>
        <dbReference type="Proteomes" id="UP000636709"/>
    </source>
</evidence>
<dbReference type="InterPro" id="IPR001283">
    <property type="entry name" value="CRISP-related"/>
</dbReference>
<keyword evidence="4" id="KW-1185">Reference proteome</keyword>
<dbReference type="PROSITE" id="PS01010">
    <property type="entry name" value="CRISP_2"/>
    <property type="match status" value="1"/>
</dbReference>
<keyword evidence="1" id="KW-0732">Signal</keyword>
<accession>A0A835F8B6</accession>
<dbReference type="PRINTS" id="PR00837">
    <property type="entry name" value="V5TPXLIKE"/>
</dbReference>
<evidence type="ECO:0000259" key="2">
    <source>
        <dbReference type="SMART" id="SM00198"/>
    </source>
</evidence>
<dbReference type="SMART" id="SM00198">
    <property type="entry name" value="SCP"/>
    <property type="match status" value="1"/>
</dbReference>
<dbReference type="Gene3D" id="3.40.33.10">
    <property type="entry name" value="CAP"/>
    <property type="match status" value="1"/>
</dbReference>
<dbReference type="FunFam" id="3.40.33.10:FF:000004">
    <property type="entry name" value="CAP, cysteine-rich secretory protein, antigen 5"/>
    <property type="match status" value="1"/>
</dbReference>
<name>A0A835F8B6_9POAL</name>
<dbReference type="Gramene" id="Dexi2B01G0002170.1">
    <property type="protein sequence ID" value="Dexi2B01G0002170.1:cds"/>
    <property type="gene ID" value="Dexi2B01G0002170"/>
</dbReference>
<dbReference type="InterPro" id="IPR035940">
    <property type="entry name" value="CAP_sf"/>
</dbReference>